<accession>A0A329LRE7</accession>
<dbReference type="Proteomes" id="UP000250369">
    <property type="component" value="Unassembled WGS sequence"/>
</dbReference>
<evidence type="ECO:0000313" key="4">
    <source>
        <dbReference type="Proteomes" id="UP000250369"/>
    </source>
</evidence>
<sequence>MKFVSRKELWLSIVIWISILLLVGAGLSPLFKEGAGYIGGSIIFVLCTSFAGFMAWLWLGTNYELGEKELIVRSGPIAKSIPYDGIAKANRTSSWLASSALSSRRVEIFFNKYDFIHLSPLDETTFLAELKKRCPHARIEE</sequence>
<keyword evidence="1" id="KW-0472">Membrane</keyword>
<dbReference type="Pfam" id="PF06713">
    <property type="entry name" value="bPH_4"/>
    <property type="match status" value="1"/>
</dbReference>
<dbReference type="RefSeq" id="WP_113036430.1">
    <property type="nucleotide sequence ID" value="NZ_QMFB01000047.1"/>
</dbReference>
<dbReference type="AlphaFoldDB" id="A0A329LRE7"/>
<name>A0A329LRE7_9BACL</name>
<evidence type="ECO:0000256" key="1">
    <source>
        <dbReference type="SAM" id="Phobius"/>
    </source>
</evidence>
<dbReference type="GO" id="GO:0030153">
    <property type="term" value="P:bacteriocin immunity"/>
    <property type="evidence" value="ECO:0007669"/>
    <property type="project" value="InterPro"/>
</dbReference>
<dbReference type="OrthoDB" id="6658731at2"/>
<dbReference type="InterPro" id="IPR009589">
    <property type="entry name" value="PH_YyaB-like"/>
</dbReference>
<proteinExistence type="predicted"/>
<gene>
    <name evidence="3" type="ORF">DQG23_38865</name>
</gene>
<dbReference type="EMBL" id="QMFB01000047">
    <property type="protein sequence ID" value="RAV09740.1"/>
    <property type="molecule type" value="Genomic_DNA"/>
</dbReference>
<feature type="transmembrane region" description="Helical" evidence="1">
    <location>
        <begin position="37"/>
        <end position="59"/>
    </location>
</feature>
<feature type="domain" description="Uncharacterized protein YyaB-like PH" evidence="2">
    <location>
        <begin position="61"/>
        <end position="134"/>
    </location>
</feature>
<protein>
    <recommendedName>
        <fullName evidence="2">Uncharacterized protein YyaB-like PH domain-containing protein</fullName>
    </recommendedName>
</protein>
<feature type="transmembrane region" description="Helical" evidence="1">
    <location>
        <begin position="9"/>
        <end position="31"/>
    </location>
</feature>
<keyword evidence="1" id="KW-1133">Transmembrane helix</keyword>
<keyword evidence="4" id="KW-1185">Reference proteome</keyword>
<keyword evidence="1" id="KW-0812">Transmembrane</keyword>
<comment type="caution">
    <text evidence="3">The sequence shown here is derived from an EMBL/GenBank/DDBJ whole genome shotgun (WGS) entry which is preliminary data.</text>
</comment>
<reference evidence="3 4" key="1">
    <citation type="journal article" date="2009" name="Int. J. Syst. Evol. Microbiol.">
        <title>Paenibacillus contaminans sp. nov., isolated from a contaminated laboratory plate.</title>
        <authorList>
            <person name="Chou J.H."/>
            <person name="Lee J.H."/>
            <person name="Lin M.C."/>
            <person name="Chang P.S."/>
            <person name="Arun A.B."/>
            <person name="Young C.C."/>
            <person name="Chen W.M."/>
        </authorList>
    </citation>
    <scope>NUCLEOTIDE SEQUENCE [LARGE SCALE GENOMIC DNA]</scope>
    <source>
        <strain evidence="3 4">CKOBP-6</strain>
    </source>
</reference>
<organism evidence="3 4">
    <name type="scientific">Paenibacillus contaminans</name>
    <dbReference type="NCBI Taxonomy" id="450362"/>
    <lineage>
        <taxon>Bacteria</taxon>
        <taxon>Bacillati</taxon>
        <taxon>Bacillota</taxon>
        <taxon>Bacilli</taxon>
        <taxon>Bacillales</taxon>
        <taxon>Paenibacillaceae</taxon>
        <taxon>Paenibacillus</taxon>
    </lineage>
</organism>
<evidence type="ECO:0000313" key="3">
    <source>
        <dbReference type="EMBL" id="RAV09740.1"/>
    </source>
</evidence>
<evidence type="ECO:0000259" key="2">
    <source>
        <dbReference type="Pfam" id="PF06713"/>
    </source>
</evidence>